<evidence type="ECO:0000256" key="5">
    <source>
        <dbReference type="ARBA" id="ARBA00023163"/>
    </source>
</evidence>
<evidence type="ECO:0000256" key="1">
    <source>
        <dbReference type="ARBA" id="ARBA00004123"/>
    </source>
</evidence>
<dbReference type="GO" id="GO:0006384">
    <property type="term" value="P:transcription initiation at RNA polymerase III promoter"/>
    <property type="evidence" value="ECO:0007669"/>
    <property type="project" value="InterPro"/>
</dbReference>
<proteinExistence type="inferred from homology"/>
<dbReference type="InterPro" id="IPR038846">
    <property type="entry name" value="RPC9"/>
</dbReference>
<dbReference type="InterPro" id="IPR005574">
    <property type="entry name" value="Rpb4/RPC9"/>
</dbReference>
<dbReference type="EMBL" id="HBFC01003791">
    <property type="protein sequence ID" value="CAD8699357.1"/>
    <property type="molecule type" value="Transcribed_RNA"/>
</dbReference>
<gene>
    <name evidence="7" type="ORF">MANT1106_LOCUS2039</name>
</gene>
<dbReference type="GO" id="GO:0000166">
    <property type="term" value="F:nucleotide binding"/>
    <property type="evidence" value="ECO:0007669"/>
    <property type="project" value="InterPro"/>
</dbReference>
<evidence type="ECO:0000256" key="2">
    <source>
        <dbReference type="ARBA" id="ARBA00006898"/>
    </source>
</evidence>
<keyword evidence="5" id="KW-0804">Transcription</keyword>
<keyword evidence="6" id="KW-0539">Nucleus</keyword>
<dbReference type="Gene3D" id="1.20.1250.40">
    <property type="match status" value="1"/>
</dbReference>
<dbReference type="PANTHER" id="PTHR15561">
    <property type="entry name" value="CALCITONIN GENE-RELATED PEPTIDE-RECEPTOR COMPONENT PROTEIN"/>
    <property type="match status" value="1"/>
</dbReference>
<evidence type="ECO:0000256" key="4">
    <source>
        <dbReference type="ARBA" id="ARBA00022478"/>
    </source>
</evidence>
<dbReference type="PANTHER" id="PTHR15561:SF0">
    <property type="entry name" value="DNA-DIRECTED RNA POLYMERASE III SUBUNIT RPC9"/>
    <property type="match status" value="1"/>
</dbReference>
<evidence type="ECO:0000256" key="3">
    <source>
        <dbReference type="ARBA" id="ARBA00016672"/>
    </source>
</evidence>
<dbReference type="InterPro" id="IPR010997">
    <property type="entry name" value="HRDC-like_sf"/>
</dbReference>
<keyword evidence="4" id="KW-0240">DNA-directed RNA polymerase</keyword>
<name>A0A7S0S844_9CHLO</name>
<reference evidence="7" key="1">
    <citation type="submission" date="2021-01" db="EMBL/GenBank/DDBJ databases">
        <authorList>
            <person name="Corre E."/>
            <person name="Pelletier E."/>
            <person name="Niang G."/>
            <person name="Scheremetjew M."/>
            <person name="Finn R."/>
            <person name="Kale V."/>
            <person name="Holt S."/>
            <person name="Cochrane G."/>
            <person name="Meng A."/>
            <person name="Brown T."/>
            <person name="Cohen L."/>
        </authorList>
    </citation>
    <scope>NUCLEOTIDE SEQUENCE</scope>
    <source>
        <strain evidence="7">SL-175</strain>
    </source>
</reference>
<dbReference type="AlphaFoldDB" id="A0A7S0S844"/>
<evidence type="ECO:0000313" key="7">
    <source>
        <dbReference type="EMBL" id="CAD8699357.1"/>
    </source>
</evidence>
<dbReference type="InterPro" id="IPR038324">
    <property type="entry name" value="Rpb4/RPC9_sf"/>
</dbReference>
<comment type="similarity">
    <text evidence="2">Belongs to the eukaryotic RPC9 RNA polymerase subunit family.</text>
</comment>
<organism evidence="7">
    <name type="scientific">Mantoniella antarctica</name>
    <dbReference type="NCBI Taxonomy" id="81844"/>
    <lineage>
        <taxon>Eukaryota</taxon>
        <taxon>Viridiplantae</taxon>
        <taxon>Chlorophyta</taxon>
        <taxon>Mamiellophyceae</taxon>
        <taxon>Mamiellales</taxon>
        <taxon>Mamiellaceae</taxon>
        <taxon>Mantoniella</taxon>
    </lineage>
</organism>
<sequence length="121" mass="13699">MKILCANEGFVSNFELLELLRQRTQEPGHAPTYPQPHDPFPTELQCYESLRKTAAGQQTKANLEEFLRAVKPIALTSAECLNLINLKPLSDVEVHLLVEDCEERLAEDEVTDLLRIIAELL</sequence>
<protein>
    <recommendedName>
        <fullName evidence="3">DNA-directed RNA polymerase III subunit RPC9</fullName>
    </recommendedName>
</protein>
<accession>A0A7S0S844</accession>
<dbReference type="GO" id="GO:0005666">
    <property type="term" value="C:RNA polymerase III complex"/>
    <property type="evidence" value="ECO:0007669"/>
    <property type="project" value="InterPro"/>
</dbReference>
<comment type="subcellular location">
    <subcellularLocation>
        <location evidence="1">Nucleus</location>
    </subcellularLocation>
</comment>
<dbReference type="Pfam" id="PF03874">
    <property type="entry name" value="RNA_pol_Rpb4"/>
    <property type="match status" value="1"/>
</dbReference>
<dbReference type="SUPFAM" id="SSF47819">
    <property type="entry name" value="HRDC-like"/>
    <property type="match status" value="1"/>
</dbReference>
<evidence type="ECO:0000256" key="6">
    <source>
        <dbReference type="ARBA" id="ARBA00023242"/>
    </source>
</evidence>